<feature type="region of interest" description="Disordered" evidence="1">
    <location>
        <begin position="33"/>
        <end position="56"/>
    </location>
</feature>
<dbReference type="KEGG" id="crq:GCK72_014422"/>
<accession>A0A6A5GTG0</accession>
<comment type="caution">
    <text evidence="2">The sequence shown here is derived from an EMBL/GenBank/DDBJ whole genome shotgun (WGS) entry which is preliminary data.</text>
</comment>
<organism evidence="2 3">
    <name type="scientific">Caenorhabditis remanei</name>
    <name type="common">Caenorhabditis vulgaris</name>
    <dbReference type="NCBI Taxonomy" id="31234"/>
    <lineage>
        <taxon>Eukaryota</taxon>
        <taxon>Metazoa</taxon>
        <taxon>Ecdysozoa</taxon>
        <taxon>Nematoda</taxon>
        <taxon>Chromadorea</taxon>
        <taxon>Rhabditida</taxon>
        <taxon>Rhabditina</taxon>
        <taxon>Rhabditomorpha</taxon>
        <taxon>Rhabditoidea</taxon>
        <taxon>Rhabditidae</taxon>
        <taxon>Peloderinae</taxon>
        <taxon>Caenorhabditis</taxon>
    </lineage>
</organism>
<dbReference type="Proteomes" id="UP000483820">
    <property type="component" value="Chromosome IV"/>
</dbReference>
<dbReference type="AlphaFoldDB" id="A0A6A5GTG0"/>
<dbReference type="EMBL" id="WUAV01000004">
    <property type="protein sequence ID" value="KAF1757964.1"/>
    <property type="molecule type" value="Genomic_DNA"/>
</dbReference>
<name>A0A6A5GTG0_CAERE</name>
<proteinExistence type="predicted"/>
<gene>
    <name evidence="2" type="ORF">GCK72_014422</name>
</gene>
<feature type="compositionally biased region" description="Pro residues" evidence="1">
    <location>
        <begin position="43"/>
        <end position="55"/>
    </location>
</feature>
<evidence type="ECO:0000256" key="1">
    <source>
        <dbReference type="SAM" id="MobiDB-lite"/>
    </source>
</evidence>
<evidence type="ECO:0000313" key="2">
    <source>
        <dbReference type="EMBL" id="KAF1757964.1"/>
    </source>
</evidence>
<evidence type="ECO:0000313" key="3">
    <source>
        <dbReference type="Proteomes" id="UP000483820"/>
    </source>
</evidence>
<feature type="region of interest" description="Disordered" evidence="1">
    <location>
        <begin position="1"/>
        <end position="21"/>
    </location>
</feature>
<sequence>MDDKTETYEFDEDDPNKPVGAGFAVLDPNSPVEAGLAALDPNSEPPVVPVDPNPVEPKNVLELNEADTKLQRKVDDNQPPGLKLEEGGRDAEIDKFPLLGVSKDMEGAEVVEVEGEAKDVVWLSVLLPRFPDLKASIFVATDGFDVVVAPDDVPPPPSPPLLTPDVPKSPEVLQHPVAINDEASKKNMLLSELDPAKAAVTNPGKTEQTNIQKLDYYLFSVY</sequence>
<dbReference type="GeneID" id="78775871"/>
<reference evidence="2 3" key="1">
    <citation type="submission" date="2019-12" db="EMBL/GenBank/DDBJ databases">
        <title>Chromosome-level assembly of the Caenorhabditis remanei genome.</title>
        <authorList>
            <person name="Teterina A.A."/>
            <person name="Willis J.H."/>
            <person name="Phillips P.C."/>
        </authorList>
    </citation>
    <scope>NUCLEOTIDE SEQUENCE [LARGE SCALE GENOMIC DNA]</scope>
    <source>
        <strain evidence="2 3">PX506</strain>
        <tissue evidence="2">Whole organism</tissue>
    </source>
</reference>
<dbReference type="CTD" id="78775871"/>
<protein>
    <submittedName>
        <fullName evidence="2">Uncharacterized protein</fullName>
    </submittedName>
</protein>
<dbReference type="RefSeq" id="XP_053585050.1">
    <property type="nucleotide sequence ID" value="XM_053730278.1"/>
</dbReference>